<evidence type="ECO:0000313" key="5">
    <source>
        <dbReference type="EMBL" id="KAK9884063.1"/>
    </source>
</evidence>
<feature type="region of interest" description="Disordered" evidence="1">
    <location>
        <begin position="1672"/>
        <end position="1697"/>
    </location>
</feature>
<feature type="compositionally biased region" description="Polar residues" evidence="1">
    <location>
        <begin position="1156"/>
        <end position="1165"/>
    </location>
</feature>
<accession>A0AAW1UMP2</accession>
<feature type="compositionally biased region" description="Basic residues" evidence="1">
    <location>
        <begin position="677"/>
        <end position="690"/>
    </location>
</feature>
<feature type="compositionally biased region" description="Polar residues" evidence="1">
    <location>
        <begin position="1203"/>
        <end position="1237"/>
    </location>
</feature>
<feature type="compositionally biased region" description="Polar residues" evidence="1">
    <location>
        <begin position="1118"/>
        <end position="1142"/>
    </location>
</feature>
<dbReference type="SUPFAM" id="SSF57184">
    <property type="entry name" value="Growth factor receptor domain"/>
    <property type="match status" value="1"/>
</dbReference>
<feature type="region of interest" description="Disordered" evidence="1">
    <location>
        <begin position="1593"/>
        <end position="1612"/>
    </location>
</feature>
<dbReference type="SUPFAM" id="SSF48726">
    <property type="entry name" value="Immunoglobulin"/>
    <property type="match status" value="1"/>
</dbReference>
<feature type="compositionally biased region" description="Polar residues" evidence="1">
    <location>
        <begin position="5832"/>
        <end position="5844"/>
    </location>
</feature>
<dbReference type="GO" id="GO:0001669">
    <property type="term" value="C:acrosomal vesicle"/>
    <property type="evidence" value="ECO:0007669"/>
    <property type="project" value="TreeGrafter"/>
</dbReference>
<dbReference type="PROSITE" id="PS50835">
    <property type="entry name" value="IG_LIKE"/>
    <property type="match status" value="1"/>
</dbReference>
<feature type="region of interest" description="Disordered" evidence="1">
    <location>
        <begin position="5832"/>
        <end position="5854"/>
    </location>
</feature>
<feature type="region of interest" description="Disordered" evidence="1">
    <location>
        <begin position="643"/>
        <end position="742"/>
    </location>
</feature>
<feature type="compositionally biased region" description="Basic and acidic residues" evidence="1">
    <location>
        <begin position="1725"/>
        <end position="1736"/>
    </location>
</feature>
<dbReference type="GO" id="GO:0005576">
    <property type="term" value="C:extracellular region"/>
    <property type="evidence" value="ECO:0007669"/>
    <property type="project" value="InterPro"/>
</dbReference>
<dbReference type="SMART" id="SM01411">
    <property type="entry name" value="Ephrin_rec_like"/>
    <property type="match status" value="1"/>
</dbReference>
<dbReference type="GO" id="GO:0002199">
    <property type="term" value="C:zona pellucida receptor complex"/>
    <property type="evidence" value="ECO:0007669"/>
    <property type="project" value="TreeGrafter"/>
</dbReference>
<dbReference type="Gene3D" id="2.60.40.10">
    <property type="entry name" value="Immunoglobulins"/>
    <property type="match status" value="1"/>
</dbReference>
<feature type="region of interest" description="Disordered" evidence="1">
    <location>
        <begin position="6704"/>
        <end position="6728"/>
    </location>
</feature>
<feature type="compositionally biased region" description="Low complexity" evidence="1">
    <location>
        <begin position="1167"/>
        <end position="1176"/>
    </location>
</feature>
<feature type="region of interest" description="Disordered" evidence="1">
    <location>
        <begin position="1092"/>
        <end position="1176"/>
    </location>
</feature>
<evidence type="ECO:0000256" key="1">
    <source>
        <dbReference type="SAM" id="MobiDB-lite"/>
    </source>
</evidence>
<feature type="domain" description="Ig-like" evidence="4">
    <location>
        <begin position="7175"/>
        <end position="7265"/>
    </location>
</feature>
<dbReference type="InterPro" id="IPR003599">
    <property type="entry name" value="Ig_sub"/>
</dbReference>
<feature type="chain" id="PRO_5043519920" description="Ig-like domain-containing protein" evidence="3">
    <location>
        <begin position="23"/>
        <end position="7572"/>
    </location>
</feature>
<dbReference type="InterPro" id="IPR013783">
    <property type="entry name" value="Ig-like_fold"/>
</dbReference>
<feature type="compositionally biased region" description="Basic and acidic residues" evidence="1">
    <location>
        <begin position="466"/>
        <end position="500"/>
    </location>
</feature>
<protein>
    <recommendedName>
        <fullName evidence="4">Ig-like domain-containing protein</fullName>
    </recommendedName>
</protein>
<evidence type="ECO:0000259" key="4">
    <source>
        <dbReference type="PROSITE" id="PS50835"/>
    </source>
</evidence>
<feature type="compositionally biased region" description="Polar residues" evidence="1">
    <location>
        <begin position="7023"/>
        <end position="7040"/>
    </location>
</feature>
<feature type="region of interest" description="Disordered" evidence="1">
    <location>
        <begin position="7023"/>
        <end position="7063"/>
    </location>
</feature>
<feature type="region of interest" description="Disordered" evidence="1">
    <location>
        <begin position="1036"/>
        <end position="1056"/>
    </location>
</feature>
<keyword evidence="2" id="KW-1133">Transmembrane helix</keyword>
<dbReference type="Proteomes" id="UP001431783">
    <property type="component" value="Unassembled WGS sequence"/>
</dbReference>
<dbReference type="PANTHER" id="PTHR15443:SF6">
    <property type="entry name" value="IG-LIKE DOMAIN-CONTAINING PROTEIN"/>
    <property type="match status" value="1"/>
</dbReference>
<feature type="compositionally biased region" description="Polar residues" evidence="1">
    <location>
        <begin position="2501"/>
        <end position="2518"/>
    </location>
</feature>
<feature type="region of interest" description="Disordered" evidence="1">
    <location>
        <begin position="592"/>
        <end position="612"/>
    </location>
</feature>
<keyword evidence="2" id="KW-0812">Transmembrane</keyword>
<dbReference type="GO" id="GO:0001675">
    <property type="term" value="P:acrosome assembly"/>
    <property type="evidence" value="ECO:0007669"/>
    <property type="project" value="TreeGrafter"/>
</dbReference>
<feature type="compositionally biased region" description="Polar residues" evidence="1">
    <location>
        <begin position="1599"/>
        <end position="1612"/>
    </location>
</feature>
<feature type="compositionally biased region" description="Acidic residues" evidence="1">
    <location>
        <begin position="7048"/>
        <end position="7058"/>
    </location>
</feature>
<feature type="region of interest" description="Disordered" evidence="1">
    <location>
        <begin position="2489"/>
        <end position="2522"/>
    </location>
</feature>
<dbReference type="GO" id="GO:0007339">
    <property type="term" value="P:binding of sperm to zona pellucida"/>
    <property type="evidence" value="ECO:0007669"/>
    <property type="project" value="InterPro"/>
</dbReference>
<feature type="compositionally biased region" description="Basic and acidic residues" evidence="1">
    <location>
        <begin position="1357"/>
        <end position="1372"/>
    </location>
</feature>
<feature type="region of interest" description="Disordered" evidence="1">
    <location>
        <begin position="462"/>
        <end position="517"/>
    </location>
</feature>
<feature type="region of interest" description="Disordered" evidence="1">
    <location>
        <begin position="7523"/>
        <end position="7548"/>
    </location>
</feature>
<dbReference type="InterPro" id="IPR007110">
    <property type="entry name" value="Ig-like_dom"/>
</dbReference>
<gene>
    <name evidence="5" type="ORF">WA026_005000</name>
</gene>
<dbReference type="EMBL" id="JARQZJ010000092">
    <property type="protein sequence ID" value="KAK9884063.1"/>
    <property type="molecule type" value="Genomic_DNA"/>
</dbReference>
<dbReference type="SMART" id="SM00409">
    <property type="entry name" value="IG"/>
    <property type="match status" value="1"/>
</dbReference>
<feature type="compositionally biased region" description="Basic and acidic residues" evidence="1">
    <location>
        <begin position="7539"/>
        <end position="7548"/>
    </location>
</feature>
<evidence type="ECO:0000256" key="2">
    <source>
        <dbReference type="SAM" id="Phobius"/>
    </source>
</evidence>
<evidence type="ECO:0000256" key="3">
    <source>
        <dbReference type="SAM" id="SignalP"/>
    </source>
</evidence>
<feature type="compositionally biased region" description="Polar residues" evidence="1">
    <location>
        <begin position="1097"/>
        <end position="1109"/>
    </location>
</feature>
<feature type="compositionally biased region" description="Basic and acidic residues" evidence="1">
    <location>
        <begin position="706"/>
        <end position="729"/>
    </location>
</feature>
<keyword evidence="6" id="KW-1185">Reference proteome</keyword>
<dbReference type="InterPro" id="IPR013151">
    <property type="entry name" value="Immunoglobulin_dom"/>
</dbReference>
<comment type="caution">
    <text evidence="5">The sequence shown here is derived from an EMBL/GenBank/DDBJ whole genome shotgun (WGS) entry which is preliminary data.</text>
</comment>
<dbReference type="InterPro" id="IPR009030">
    <property type="entry name" value="Growth_fac_rcpt_cys_sf"/>
</dbReference>
<keyword evidence="3" id="KW-0732">Signal</keyword>
<feature type="transmembrane region" description="Helical" evidence="2">
    <location>
        <begin position="7494"/>
        <end position="7516"/>
    </location>
</feature>
<dbReference type="InterPro" id="IPR036179">
    <property type="entry name" value="Ig-like_dom_sf"/>
</dbReference>
<dbReference type="Pfam" id="PF00047">
    <property type="entry name" value="ig"/>
    <property type="match status" value="1"/>
</dbReference>
<evidence type="ECO:0000313" key="6">
    <source>
        <dbReference type="Proteomes" id="UP001431783"/>
    </source>
</evidence>
<feature type="region of interest" description="Disordered" evidence="1">
    <location>
        <begin position="1202"/>
        <end position="1237"/>
    </location>
</feature>
<sequence>MYIICFVALMILNQNIILITQAKPLLTNTNQLNSPRDFDNIVDWTGTSNDKTKNDKNENHNFEDINNGGKLRLKQRSIPTTYTKDAKDSAKIDLEEIDKTILNILPPLKDQKTKRGSEDVDEVNNLINDYADNMSGFGEKLGKLYKRMRNKITGKKCENCMNKIEENDPIKLYGTQNYYGNKMNFIPAFKRSVPMCLLNERHGSAYYSPLAGTPSLQPILMNKSPSYVYPSLADESARYEVHWMDSSPNSPSYQRARRQVLLNDKIFSLMSTDEIEKNDDLLEAQKELVKIVKSINTEFFAKNNLTFLPIIFNPEASKIDNTADDWLSEAEFQDADDRCHEKRNQFPLDSVDHFTVVLMSNNTINLVIPVERAQKKNYPRHSENAVEQFEEYLKQTFNFSDSVIDPRDDQTVVPGILVFPSHYSFTSPKPNEESSHSNCEGEKIKDNIPKYYYVNSETIGSAKSKRSLDSRDGSAKKAWHSKRDILEKEKRDADVHKGIETDPVADKGTVGESNANENQLVADKFKAEDAHLEKEIKDMIHNEQLIESSEIEDHSTIEVKTYVSEAIFTESMELLPNAAEVPAVEISNELEYSTESSLDSSESCTSETESETCANDIDIGECAECPEETTSCEIQEELTGEPKNKNVRHLAPANEIHSKAKERKADYLSRESTESKKQKHRKRRKRKFQRSRRDVSSIAITTTLDSKQEVESSSKAVEKKEVEPSKETDATESSKNQAVGKNHKTIASVATESTNCSPSTTDVPDAISEYTASNVMDENDECMTETLNRLLRDVSLVDKVQNILEGIKDAGYAIRQAVRKKSKRRARSFRDRNLLSLKTGDKYSKIHSNDEKNEKALNGIVPQGINRKLFSVDTPLVKKDDTDGFRNMRGRATRYNKRRKHSAKNWPRRNVFAKRPIDFQVEDLQQNDLNDNDTIIETIFVNGTQENEERGEGDYHNDDIFKINDTFTERILKTKRSLSKEALPKLSLVSEEESNDNNKISAKMDHSFVDMAGTGRYNLPSDGEIENEPYISIGRKQKRHVHRRRKKLHRRRKSKKKLSTSTEIFYSFPSLNDTYERLKKIDILVNSTEITKRSDSLESSTSVYQTDNENSNDEFDTLESSQLPDKTMDGNSNEASETYESSSLHHQEDSDEGPRTSKSSTLHHQTSSKNSKSSSNIFERELDDIIQNDKELDESFSIIEETTILSSHPPNKSEETPATTDFTSSNMDHASSSEGFSLSDENTFLPSEYQVDIIQQLATLTEYPPTKRKVLKDQAFKRSQENIYPLNSRNEIIKNVNNHKKPHPVHHTRVEYEKVDSTEPVSSLDNSDYENVDDEDYIEIQLPFEKPHRKYTERFVEKREPLTESDKSDPKNKNQHLLSKMKFDRRFNRRRLFATSTAFWRGFKWPDFEESFDSIIRDSDKLLQKDVTPTKPSTKADFLWAEMFTTSAAEGNTETENKALYEKMEPNDKNVIESPNLYSDILESSTFEGSESRKQIGSNLVNINEISAVSDIETLHSVIIKTPEMISTSHFELPEFSEYQKSEKKVETKAKVEAGTVVEDYSKQTKSFLSFSWPDHMQYTTSSPVEIISGAVKQENKSEGSTTEGYTSNKLPTNEVLNQSSYKTSNNSVTEKPRTRMQKMKEKAKFWKNFIWPDHQTYSTAKVIETSSEAVNTSSQVMEGEMKKTSQKITTTEKEERSTKIIEGTNYSVQLTNRSYNTEKLEHEGLISSAEEKKTEQSTSPSANKENVKKHFLFHLKGRGNKTSGTERKSFELPFQWPSDEVFENETSEKPISISGFEAGKNKTKISDESVSMLANFKWPDHEKFDYTSANMPMTEKITSELPSIKKWFTTSSHTKSKPGESTRNVWGQFQWPEHELFSYHHIDTEKQKGTPSSTSKKWGSEEWGFSLDQDVKDILEETERKTLLLHEGTPYPSKLTLSPTKPTTRGERIELVEDMADFKDLSGKLEDLTIKGPMKVSAKHKANAQVTESEDDEGLWKFRVLEPGEVIKHHKRTRKPFFESPTIYSFKPIGTPIDEWLQFNEDLQERTVTEPTVSKRTKSTFFIWKTEPITSTESTEFDEEIFEQYSTLSPLESASETTEFFNVETTLESSSSKEYTIPEIITTREPTFSSDIYDYLGQTESTALKFDVSSFIRNFMKKLTVKMQNTAVGSSQTPTISREADKEKLGSIQSIIEDIALSTISQRVEEEKLSSTQSSFEEIVQSIITEKVEEEKLGSTQIIIENIVLSTISEKVEGEKLGNTQIIIENIVPSTISEKVGEEKLGSTQIFIENIVPSTISEKVEEEKVGSTQINIGNIVPSTISEKVEEEKLGSTQIIIENIVPSMISEHFEEEKLGSTQIFIENIVPSTISEKVEEGNLGSTQIIIENTVPSKISKKVEEEKLSSTQINIGNIVPSTISEKVEEEKLGSTQIIIENIVPSIISEKFEEEKLGSTQIIIENTVSSTISEEKVEEEELRSTRTIMESIVPSKYAFQEKEDHRGSPSSSEQTTVYKTSSTPMTPAETYSRISEKIYTYGTEEPSIEKTQEVLKVDQMIKEIESEDVNVERTSSTWLFETNHPEYSRGQSDEYYMNDMKKSEEFEVKGEFLLEKMYQTTEESVFTVEAQSALAEDMQRSPKPVISIESELGTTVQYFQELKGFDNLFRPAESTKISYEEEFTKQPYEIVFGTQQVKQYPKFTLLEENGHIESKIVKEVTIGGEISTNEQESEILEELFTETNAQLYSELLKLTENEFKDKWKYDLNLARSTEKRYPPELIRTPAVQENLHPKMVHLPGVTSTSHGEQLGNELDQDILHITQKKTEETRKEDMQIKEEYDNNMNHLPENLLQETSTICQICDEQSSYEADLQIGKISKTPKLTSRRYKLIPVNYKQEGIEINRPVPTKKGNIFIFNQKPTSTSPSSTFTELKVQSLREQGTTENVQEVPSEEINAETDKTSLKEYLALSSIVTEEESESISEKNDKFLTKQWKESKFLDILKSETNTESVSIENIPVNKEEHETFSTEYYSTEKTKYRVDIENTKVENTLSTTEFFKLDMVGENLSSYAEGVFGLKTPSVGEEKLNDFQHSLTPIIDITSKSKTTEMKGKEKDKSRTKKITFVENVYTTMMSTETTEKKEEYENNMLHLPENKQEGTSTLCETCDIQAEYVVGIYPSTSNPKVHKTPKTYGTTNIKFKVNDRTHGPYHFEGIKINRPLPTESHNILPFKMYSTSYSEQQESNTASKGVYHPQSSITKARTDTSYVETTLNVSQEVITTTETNTAPKESHSKEVNPQELITTSERNMFSMETESNETAQKLLETANENTTPVETFSSVEIPQNFVTTAEENTIPTGTFALAEENATSLETFPHERKPQGLVTVPEKNFSETFSIEKVLPEIFTTPEKNTVTFINENTLEELVTMVPINISSLKTFSSEKSLHEYSTKAEESAGPIEIFTFEKKLQELTTKRVENTAPLEAFPREKIIQELATTPEKTTVSFPNEYSLKELVNTTDINTVSVNRTSIGKNTQELIASKMENTTLIEILPQEKNSQESMTTKEETISSLRILPKQTISQEFVNTPQENTVSSVNEYNLEEFINVTEIKTASVETASSEKNTQQFISIEKEKTVSIEIFPHGKSPQETITKRGENTTSLGTYSKETIPEAFVTTLEKNAASIVDEYSNKEFVNTTEMNTASFSSEKNTQEFVTIEHENISTIEIFPQEKNLQEWITTKEKNTASWETFSKGHVSQELIYTLEENTASIMNKYSLKELVNTAEINTAPMMSISNEKFTPEFTTIEKENIASVEIFPHEKNLQEWITTKEKNTASSEIFSKGQVSQQLNYTSEGNTASIENTYNTKELVNTAEINTAPMMSISNENITPELLTTEKENIASVEILLHEKNRQEWITTKEENTASSEIFSKGQVSEELSYTSEGNTASIKNTYSSKELVNTAEINTAPMMSILNEKITPELFTTEKENIASVEIFPHEKNLQEWITTKEKNTASSEILSKGQVSQELSYISEGNTASIKEYYSPKELVNTAEINTAHMMSISNEKITPELFTTEKENIASVEIFPHEKNLQEWITTKEKNTASSEIFSKEQVSSQELSYISEENTAFIKNNYSSKELVNTAEVHTISWMPISSGKYTQELITLENENISSIEIFPHEKQLQELIITKGENTAYSEIFSKEKISQELISTTGENTEVIVDKYSLEKLFNTAEMNTDSLEPISSEKSIQEVITEKKKNTVPIESSPHEKSVPELITSKEGNTVSPETFSREKLLQEFITTPNLNNTSFLNEYSPKEIANTAEMKTAPIELISREKITQELITIGKENTTSTGIFPHEKNLYELITSKEGSTVSAETFSAEKLIQELIITPEKRNISFLNEYSLKEFDNTEEINTMASVSREMNIQELITIEKGKTASIEILPHEKNLHELIVSKERSTVFAENFSNWKILEESSTTSDRNITKFVEEYRPQDFITTAEMKTGSMETLPSEKNSHELFTKTQVNISFIEEFLVENFTQQFSITPHGSTVAIDMFSNGKELDEFIFTTERNTGSTEKLSMQNAPQEISTSANSISPFIESLSNEIITAARMTNEETSQEFIASSRINTALTEKAFNEKTNTETIRKELYDTEPVRQSENTIIFETVTESTFASSTPKKTTEKNLNTNTKNLNLVNNERIGSEISTKNLHETKMFITSLSKRSTTENEGKTSLKLNLVKKEWQDEMEDEFEMLHLPHVDRYETSTICEICSESEDVEISTIQVLQSEERSSEKFQSIPETVSAPTNKRKYEKIMSTEQIEREEEYESNMLNLPRNEQAETSTLCEICDEQTQYERIGHISSIKADFEELATSILGTQEINKASIFPYSFTGIEINRPIPTQNLNIVPFKMYSSTITELSNANIPKMNYLTASTEALSKEAETPLSITEELYETEHEGQSEKPANTIQEDINIKPVIFSTLNQEEVVTKFHSKKKLGTITDEYIGSFVTENLETDTYLSMDTSVEKESNDDYEMLHLPRMDKHETSTICEICSEAEDIQTPKPQLFTAEKLSKPKSYLSTESVSEHMDEEKASTENFDYVEERNMLKLPEIRKDETSTLCEICDEETGADGSTIKTVLFESLDTSKPELTAEQEAITSTDSIGRIIINRPIPTQNMNVMPFNVHSTMYNIFTKSEEEFLFQNFLTSSTEASHLMEPLGNVTSESVSEILQETEIINQSKQPYPGIALLSPGILDELESSVISQSSSPNEFTSQFEVMEIHSDLNLYTQASLEELKDEYTDDLLTRVLDELESSVMSQSSSPNEFTSQFEVMEIHSDSNLYTQASPEELKDEFTEDLLTKELDETKFSRLLLLSSLEEFTPQFQVEGKEETIFENAKSEEVTLESVDEILHADESVYRSKQSYNEITILPSDLMEDLNLYTQASSEELKDEATENLLTKDLDENEFPGISLPSSLIEFTRQFEVEEEAKTIHQNAKPEEVTLENVDEILHADETVDHSKQSYNGITLLPTDLMEDLNVHTEASSEKLKYESTEDLLTKVLDETEFPGISVASSIEEFTSQFEVDEAEKMFQNVKPEEVTSQSVDEILHESEIVNLSKPYSGITFLPSDLMEISADLNLYTQASSEEVKVEITEDLLTKVLDETEFPQITLSPSLEEDVAQLQTEEAETILRITTKDQFPSEPIQHLHLDQYETTSTPHYDHILRTLPFSTTKKVLETSTQSAEVTSHKLDEHEYRGIVHSSLNTEYRKTEPVSTSKQDTREDLLISSTIHTKKPITHRPISYKFEGIKINRPVPTENTNIIHFKMLPATEPRLCKFGEEEFPHEKYISSTHKSTLHAESSSVESRTSELVESHETGKISEAGIGYETRKEILSITEQASATSRAISSENTPIYSEGLFSPSTELKVSNEINATNFSSVNLEHGMKEQSSTLYFLKALEDMSGFKTNTISDHESSILELTSETVSLKDEEAMAEREKSETYVHLSLKSDETASMLSSLLEYHTSEMTKHDKHVSFEESFEEGFRETQEAYTHPFMKERVELDKDLTNYNVLSSEIHAQSTLGVNETIEKEIEKQYSEKKFPGSALPTEEKVAEVVSSKEQLLIPTELNKKLESLDSVVSEIFTSTFSPVQNLITVEREFQTINMETDILENELKELNVDFSEMLATTIQPEVLLERLEGIIEPSSRQQLNTEAESIVHSSHYISEHSELLGVSEESIKNTKPEISEKESTETLNPFDHKAQSKTITEWSDAMVEKLLVPLSSTENLTAAKESGMGKYSQEMNLATTISATEVTVIEHEFLSVSSNESGELYKPNVILSKGDELLLTSFPEPNSEPNFLATLNGSPSSTISTENMVEQYEWEEKVNLSASQLITETEGQLERETSPKYTLSTETPMMEHEIFSQSSNILQELYTSSVILSEKETLYTQYLTQSNTEENFLATLLEEGNVKVSTETSLKEESMKYSPEEELSAKPFTNIMVHETSPPFANTLEDYALTSSLWQKESETEYLTESESKESFLATLLEEGHAEVSTKTTLKEQDRKYFSEKQVTERTITNIMEHEISPTSSSTLKVFYHPITDSSQRKESETEYLTGSGSEESFLATLIEEGHAEVSTKTTLKEVDMKYFSEKETTKRIVTNTLDHEISPTSSSTRIVFYHPITSSTQQKESETEYLTESNSEEIMLGTLIENETSSILTERATEEYRSEGMKGFSESQLVTEGKGEKKQSPAEYISSIESTITQHTEASGDYSLQYSSSSLLEKEAAKTEYVTELSSEEIFLATLVENKTTELSIEKTGAALDENFLTDLEETTTVGLYNTLSSEKLPAENISETNSEEVFLNTLFEEEMVNISTGNTVFSVETTVKHFKTSISSNILEESFNYSAISTEHELLQAKNFTKINSEESFLASLVESEVTKTLPENTSEKYDWHRKDTTSKSPGVEKISGIPLLTTLLLSLVASSTQHPDTNQISGHYKMNTQENQTFPKCLVVFFTGENASNPMISLNGTKWIPSHGPFVAEETTTSLNGSMSQMSQSTENTSPEAKSVTTELSEDDTSEETETSSSVVLTTEEIIDTSNFIQGGCTEADFENNNNCFCMLDLTIDHVAGEFQPLNSSNLNKVECSTFLKVNTGLIIKDEKSTAKRKKRSYLYLKYHNRKKREIVEYNKLDDVLANELVPSNIGGAIYSAVGASVSIPCVYKNEVVEREHFTRYVWTSLEDKVVPLSDRVRETTDGVLKISDVTVKDGGNYTCSVNRPFGTTEAEHKRFRHELKIVERPIFKIETTIMYNTEETCSLKHGDIIHNHLPKLLEELLCGLHKRVCKVEMERPNCVTMEDNTYLSFKYAVALDALPSLIPSLTYEKCDFDCQMKIYGSLISLLIKNVETINFLNIVSEMKTSNHTFKPREIKFPTDRKTVEDTTLFPMLLIGCPPGFGIQQKTNKICVACPRNYYSADNSSSCVPCPFIHFQPNLGSTGCLECRTPFEDKSCVGMVLANRSFLIIYIGSTVAIIFLILLCVFCAQSVGTPAKKKKNTQTPKRRRMGRRDIEDPAEKTLLLKDTGSRKVVKGPKVPPPDFY</sequence>
<feature type="region of interest" description="Disordered" evidence="1">
    <location>
        <begin position="1357"/>
        <end position="1376"/>
    </location>
</feature>
<dbReference type="PANTHER" id="PTHR15443">
    <property type="entry name" value="ZONA PELLUCIDA BINDING PROTEIN SP38"/>
    <property type="match status" value="1"/>
</dbReference>
<reference evidence="5 6" key="1">
    <citation type="submission" date="2023-03" db="EMBL/GenBank/DDBJ databases">
        <title>Genome insight into feeding habits of ladybird beetles.</title>
        <authorList>
            <person name="Li H.-S."/>
            <person name="Huang Y.-H."/>
            <person name="Pang H."/>
        </authorList>
    </citation>
    <scope>NUCLEOTIDE SEQUENCE [LARGE SCALE GENOMIC DNA]</scope>
    <source>
        <strain evidence="5">SYSU_2023b</strain>
        <tissue evidence="5">Whole body</tissue>
    </source>
</reference>
<feature type="compositionally biased region" description="Basic and acidic residues" evidence="1">
    <location>
        <begin position="1143"/>
        <end position="1155"/>
    </location>
</feature>
<feature type="compositionally biased region" description="Basic residues" evidence="1">
    <location>
        <begin position="7523"/>
        <end position="7538"/>
    </location>
</feature>
<dbReference type="InterPro" id="IPR010857">
    <property type="entry name" value="Sp38-bd"/>
</dbReference>
<feature type="signal peptide" evidence="3">
    <location>
        <begin position="1"/>
        <end position="22"/>
    </location>
</feature>
<feature type="region of interest" description="Disordered" evidence="1">
    <location>
        <begin position="1725"/>
        <end position="1747"/>
    </location>
</feature>
<name>A0AAW1UMP2_9CUCU</name>
<organism evidence="5 6">
    <name type="scientific">Henosepilachna vigintioctopunctata</name>
    <dbReference type="NCBI Taxonomy" id="420089"/>
    <lineage>
        <taxon>Eukaryota</taxon>
        <taxon>Metazoa</taxon>
        <taxon>Ecdysozoa</taxon>
        <taxon>Arthropoda</taxon>
        <taxon>Hexapoda</taxon>
        <taxon>Insecta</taxon>
        <taxon>Pterygota</taxon>
        <taxon>Neoptera</taxon>
        <taxon>Endopterygota</taxon>
        <taxon>Coleoptera</taxon>
        <taxon>Polyphaga</taxon>
        <taxon>Cucujiformia</taxon>
        <taxon>Coccinelloidea</taxon>
        <taxon>Coccinellidae</taxon>
        <taxon>Epilachninae</taxon>
        <taxon>Epilachnini</taxon>
        <taxon>Henosepilachna</taxon>
    </lineage>
</organism>
<proteinExistence type="predicted"/>
<feature type="compositionally biased region" description="Basic and acidic residues" evidence="1">
    <location>
        <begin position="656"/>
        <end position="676"/>
    </location>
</feature>
<keyword evidence="2" id="KW-0472">Membrane</keyword>
<feature type="compositionally biased region" description="Basic and acidic residues" evidence="1">
    <location>
        <begin position="5845"/>
        <end position="5854"/>
    </location>
</feature>